<evidence type="ECO:0000313" key="4">
    <source>
        <dbReference type="EMBL" id="QJD99629.1"/>
    </source>
</evidence>
<proteinExistence type="inferred from homology"/>
<evidence type="ECO:0000313" key="5">
    <source>
        <dbReference type="Proteomes" id="UP000502415"/>
    </source>
</evidence>
<dbReference type="CDD" id="cd04433">
    <property type="entry name" value="AFD_class_I"/>
    <property type="match status" value="1"/>
</dbReference>
<feature type="domain" description="AMP-dependent synthetase/ligase" evidence="3">
    <location>
        <begin position="58"/>
        <end position="365"/>
    </location>
</feature>
<dbReference type="AlphaFoldDB" id="A0A7Z2VVD8"/>
<gene>
    <name evidence="4" type="ORF">HH212_05985</name>
</gene>
<evidence type="ECO:0000256" key="2">
    <source>
        <dbReference type="ARBA" id="ARBA00022598"/>
    </source>
</evidence>
<protein>
    <submittedName>
        <fullName evidence="4">Long-chain fatty acid--CoA ligase</fullName>
    </submittedName>
</protein>
<evidence type="ECO:0000259" key="3">
    <source>
        <dbReference type="Pfam" id="PF00501"/>
    </source>
</evidence>
<evidence type="ECO:0000256" key="1">
    <source>
        <dbReference type="ARBA" id="ARBA00006432"/>
    </source>
</evidence>
<dbReference type="Pfam" id="PF00501">
    <property type="entry name" value="AMP-binding"/>
    <property type="match status" value="1"/>
</dbReference>
<dbReference type="RefSeq" id="WP_169434592.1">
    <property type="nucleotide sequence ID" value="NZ_CP051685.1"/>
</dbReference>
<dbReference type="EMBL" id="CP051685">
    <property type="protein sequence ID" value="QJD99629.1"/>
    <property type="molecule type" value="Genomic_DNA"/>
</dbReference>
<sequence length="497" mass="54260">MIHLELIKKYEGTAPDTIVFKSKDACMNWNEFRRETEKKILFLLKHYERNLPRQASYIAGNRIDLLPWLSALATLGVPVTGLDYTLAPGQLKAMNVAIGSELVLVSSRTVCTNNVATLAQSSTMLIDLDSLTTEFIGVCGDHVDVQACIADAGLPKRPYRAVGFTSGTSGAPKPVLRDTPFDQRRFAYFTERYRFSDTDRFLSIMPIYHAAGNGWVRLFLSLGASIYIDTFDSPVQARKVLEDERITASVMTPVMLGGLLESFPADARAALPSLRWLLIGGKHLTARLKLRALTSLGPCLHEYYGTTETGVNTLADPADLLAHPDSVGRAYDGNSVRVVGPDGRAVAPGTPGTVVVDSYMNMLSYADGNAAELRIDGRRYLVTPEQGYLDQDQRLYLLNRTQEPGNATNLYRLEDTIRALPNVGDVAILPFKGGPAPGLACALSLKKACNDEPILIEKIRTLAALESVTFEKCAVLPAIPYSPSGKVRVTDVGAFLM</sequence>
<name>A0A7Z2VVD8_9BURK</name>
<organism evidence="4 5">
    <name type="scientific">Massilia forsythiae</name>
    <dbReference type="NCBI Taxonomy" id="2728020"/>
    <lineage>
        <taxon>Bacteria</taxon>
        <taxon>Pseudomonadati</taxon>
        <taxon>Pseudomonadota</taxon>
        <taxon>Betaproteobacteria</taxon>
        <taxon>Burkholderiales</taxon>
        <taxon>Oxalobacteraceae</taxon>
        <taxon>Telluria group</taxon>
        <taxon>Massilia</taxon>
    </lineage>
</organism>
<dbReference type="PANTHER" id="PTHR24096:SF149">
    <property type="entry name" value="AMP-BINDING DOMAIN-CONTAINING PROTEIN-RELATED"/>
    <property type="match status" value="1"/>
</dbReference>
<dbReference type="Proteomes" id="UP000502415">
    <property type="component" value="Chromosome"/>
</dbReference>
<keyword evidence="2 4" id="KW-0436">Ligase</keyword>
<dbReference type="PANTHER" id="PTHR24096">
    <property type="entry name" value="LONG-CHAIN-FATTY-ACID--COA LIGASE"/>
    <property type="match status" value="1"/>
</dbReference>
<dbReference type="InterPro" id="IPR000873">
    <property type="entry name" value="AMP-dep_synth/lig_dom"/>
</dbReference>
<keyword evidence="5" id="KW-1185">Reference proteome</keyword>
<dbReference type="KEGG" id="mfy:HH212_05985"/>
<dbReference type="InterPro" id="IPR042099">
    <property type="entry name" value="ANL_N_sf"/>
</dbReference>
<dbReference type="SUPFAM" id="SSF56801">
    <property type="entry name" value="Acetyl-CoA synthetase-like"/>
    <property type="match status" value="1"/>
</dbReference>
<dbReference type="GO" id="GO:0016405">
    <property type="term" value="F:CoA-ligase activity"/>
    <property type="evidence" value="ECO:0007669"/>
    <property type="project" value="TreeGrafter"/>
</dbReference>
<comment type="similarity">
    <text evidence="1">Belongs to the ATP-dependent AMP-binding enzyme family.</text>
</comment>
<dbReference type="PROSITE" id="PS00455">
    <property type="entry name" value="AMP_BINDING"/>
    <property type="match status" value="1"/>
</dbReference>
<reference evidence="4 5" key="1">
    <citation type="submission" date="2020-04" db="EMBL/GenBank/DDBJ databases">
        <title>Genome sequencing of novel species.</title>
        <authorList>
            <person name="Heo J."/>
            <person name="Kim S.-J."/>
            <person name="Kim J.-S."/>
            <person name="Hong S.-B."/>
            <person name="Kwon S.-W."/>
        </authorList>
    </citation>
    <scope>NUCLEOTIDE SEQUENCE [LARGE SCALE GENOMIC DNA]</scope>
    <source>
        <strain evidence="4 5">GN2-R2</strain>
    </source>
</reference>
<dbReference type="InterPro" id="IPR020845">
    <property type="entry name" value="AMP-binding_CS"/>
</dbReference>
<accession>A0A7Z2VVD8</accession>
<dbReference type="Gene3D" id="3.40.50.12780">
    <property type="entry name" value="N-terminal domain of ligase-like"/>
    <property type="match status" value="1"/>
</dbReference>